<dbReference type="InterPro" id="IPR006132">
    <property type="entry name" value="Asp/Orn_carbamoyltranf_P-bd"/>
</dbReference>
<dbReference type="InterPro" id="IPR005814">
    <property type="entry name" value="Aminotrans_3"/>
</dbReference>
<dbReference type="EMBL" id="AP021858">
    <property type="protein sequence ID" value="BBO22968.1"/>
    <property type="molecule type" value="Genomic_DNA"/>
</dbReference>
<dbReference type="Pfam" id="PF00202">
    <property type="entry name" value="Aminotran_3"/>
    <property type="match status" value="1"/>
</dbReference>
<dbReference type="InterPro" id="IPR050103">
    <property type="entry name" value="Class-III_PLP-dep_AT"/>
</dbReference>
<dbReference type="GO" id="GO:0042802">
    <property type="term" value="F:identical protein binding"/>
    <property type="evidence" value="ECO:0007669"/>
    <property type="project" value="TreeGrafter"/>
</dbReference>
<name>A0A809R8I7_9BACT</name>
<dbReference type="GO" id="GO:0016597">
    <property type="term" value="F:amino acid binding"/>
    <property type="evidence" value="ECO:0007669"/>
    <property type="project" value="InterPro"/>
</dbReference>
<feature type="domain" description="Aspartate/ornithine carbamoyltransferase Asp/Orn-binding" evidence="6">
    <location>
        <begin position="554"/>
        <end position="693"/>
    </location>
</feature>
<dbReference type="Gene3D" id="3.90.1150.10">
    <property type="entry name" value="Aspartate Aminotransferase, domain 1"/>
    <property type="match status" value="1"/>
</dbReference>
<keyword evidence="2 5" id="KW-0028">Amino-acid biosynthesis</keyword>
<dbReference type="NCBIfam" id="TIGR00707">
    <property type="entry name" value="argD"/>
    <property type="match status" value="1"/>
</dbReference>
<evidence type="ECO:0000256" key="1">
    <source>
        <dbReference type="ARBA" id="ARBA00022576"/>
    </source>
</evidence>
<feature type="binding site" evidence="5">
    <location>
        <position position="136"/>
    </location>
    <ligand>
        <name>pyridoxal 5'-phosphate</name>
        <dbReference type="ChEBI" id="CHEBI:597326"/>
    </ligand>
</feature>
<evidence type="ECO:0000256" key="2">
    <source>
        <dbReference type="ARBA" id="ARBA00022605"/>
    </source>
</evidence>
<keyword evidence="3 5" id="KW-0808">Transferase</keyword>
<dbReference type="EC" id="2.6.1.11" evidence="5"/>
<reference evidence="8" key="1">
    <citation type="journal article" name="DNA Res.">
        <title>The physiological potential of anammox bacteria as revealed by their core genome structure.</title>
        <authorList>
            <person name="Okubo T."/>
            <person name="Toyoda A."/>
            <person name="Fukuhara K."/>
            <person name="Uchiyama I."/>
            <person name="Harigaya Y."/>
            <person name="Kuroiwa M."/>
            <person name="Suzuki T."/>
            <person name="Murakami Y."/>
            <person name="Suwa Y."/>
            <person name="Takami H."/>
        </authorList>
    </citation>
    <scope>NUCLEOTIDE SEQUENCE</scope>
    <source>
        <strain evidence="8">317325-2</strain>
    </source>
</reference>
<dbReference type="InterPro" id="IPR004636">
    <property type="entry name" value="AcOrn/SuccOrn_fam"/>
</dbReference>
<feature type="binding site" evidence="5">
    <location>
        <position position="278"/>
    </location>
    <ligand>
        <name>N(2)-acetyl-L-ornithine</name>
        <dbReference type="ChEBI" id="CHEBI:57805"/>
    </ligand>
</feature>
<evidence type="ECO:0000256" key="4">
    <source>
        <dbReference type="ARBA" id="ARBA00022898"/>
    </source>
</evidence>
<proteinExistence type="inferred from homology"/>
<comment type="similarity">
    <text evidence="5">Belongs to the class-III pyridoxal-phosphate-dependent aminotransferase family. ArgD subfamily.</text>
</comment>
<dbReference type="Gene3D" id="3.40.50.1370">
    <property type="entry name" value="Aspartate/ornithine carbamoyltransferase"/>
    <property type="match status" value="2"/>
</dbReference>
<dbReference type="GO" id="GO:0003992">
    <property type="term" value="F:N2-acetyl-L-ornithine:2-oxoglutarate 5-aminotransferase activity"/>
    <property type="evidence" value="ECO:0007669"/>
    <property type="project" value="UniProtKB-UniRule"/>
</dbReference>
<evidence type="ECO:0000313" key="9">
    <source>
        <dbReference type="Proteomes" id="UP000662873"/>
    </source>
</evidence>
<organism evidence="8 9">
    <name type="scientific">Candidatus Nitrosymbiomonas proteolyticus</name>
    <dbReference type="NCBI Taxonomy" id="2608984"/>
    <lineage>
        <taxon>Bacteria</taxon>
        <taxon>Bacillati</taxon>
        <taxon>Armatimonadota</taxon>
        <taxon>Armatimonadota incertae sedis</taxon>
        <taxon>Candidatus Nitrosymbiomonas</taxon>
    </lineage>
</organism>
<dbReference type="InterPro" id="IPR015422">
    <property type="entry name" value="PyrdxlP-dep_Trfase_small"/>
</dbReference>
<dbReference type="GO" id="GO:0004585">
    <property type="term" value="F:ornithine carbamoyltransferase activity"/>
    <property type="evidence" value="ECO:0007669"/>
    <property type="project" value="UniProtKB-UniRule"/>
</dbReference>
<dbReference type="GO" id="GO:0030170">
    <property type="term" value="F:pyridoxal phosphate binding"/>
    <property type="evidence" value="ECO:0007669"/>
    <property type="project" value="InterPro"/>
</dbReference>
<dbReference type="SUPFAM" id="SSF53383">
    <property type="entry name" value="PLP-dependent transferases"/>
    <property type="match status" value="1"/>
</dbReference>
<keyword evidence="1 5" id="KW-0032">Aminotransferase</keyword>
<dbReference type="InterPro" id="IPR006130">
    <property type="entry name" value="Asp/Orn_carbamoylTrfase"/>
</dbReference>
<dbReference type="UniPathway" id="UPA00068">
    <property type="reaction ID" value="UER00109"/>
</dbReference>
<dbReference type="InterPro" id="IPR036901">
    <property type="entry name" value="Asp/Orn_carbamoylTrfase_sf"/>
</dbReference>
<dbReference type="FunFam" id="3.40.50.1370:FF:000008">
    <property type="entry name" value="Ornithine carbamoyltransferase"/>
    <property type="match status" value="1"/>
</dbReference>
<dbReference type="PANTHER" id="PTHR11986">
    <property type="entry name" value="AMINOTRANSFERASE CLASS III"/>
    <property type="match status" value="1"/>
</dbReference>
<dbReference type="KEGG" id="npy:NPRO_05630"/>
<dbReference type="NCBIfam" id="NF002325">
    <property type="entry name" value="PRK01278.1"/>
    <property type="match status" value="1"/>
</dbReference>
<feature type="binding site" evidence="5">
    <location>
        <begin position="221"/>
        <end position="224"/>
    </location>
    <ligand>
        <name>pyridoxal 5'-phosphate</name>
        <dbReference type="ChEBI" id="CHEBI:597326"/>
    </ligand>
</feature>
<dbReference type="Pfam" id="PF00185">
    <property type="entry name" value="OTCace"/>
    <property type="match status" value="1"/>
</dbReference>
<comment type="cofactor">
    <cofactor evidence="5">
        <name>pyridoxal 5'-phosphate</name>
        <dbReference type="ChEBI" id="CHEBI:597326"/>
    </cofactor>
    <text evidence="5">Binds 1 pyridoxal phosphate per subunit.</text>
</comment>
<evidence type="ECO:0000256" key="3">
    <source>
        <dbReference type="ARBA" id="ARBA00022679"/>
    </source>
</evidence>
<dbReference type="GO" id="GO:0042450">
    <property type="term" value="P:L-arginine biosynthetic process via ornithine"/>
    <property type="evidence" value="ECO:0007669"/>
    <property type="project" value="UniProtKB-UniRule"/>
</dbReference>
<dbReference type="AlphaFoldDB" id="A0A809R8I7"/>
<dbReference type="InterPro" id="IPR049704">
    <property type="entry name" value="Aminotrans_3_PPA_site"/>
</dbReference>
<keyword evidence="5" id="KW-0055">Arginine biosynthesis</keyword>
<evidence type="ECO:0000259" key="6">
    <source>
        <dbReference type="Pfam" id="PF00185"/>
    </source>
</evidence>
<dbReference type="NCBIfam" id="NF001986">
    <property type="entry name" value="PRK00779.1"/>
    <property type="match status" value="1"/>
</dbReference>
<gene>
    <name evidence="5" type="primary">argD</name>
    <name evidence="8" type="ORF">NPRO_05630</name>
</gene>
<dbReference type="SUPFAM" id="SSF53671">
    <property type="entry name" value="Aspartate/ornithine carbamoyltransferase"/>
    <property type="match status" value="1"/>
</dbReference>
<keyword evidence="4 5" id="KW-0663">Pyridoxal phosphate</keyword>
<dbReference type="PROSITE" id="PS00600">
    <property type="entry name" value="AA_TRANSFER_CLASS_3"/>
    <property type="match status" value="1"/>
</dbReference>
<dbReference type="Gene3D" id="3.40.640.10">
    <property type="entry name" value="Type I PLP-dependent aspartate aminotransferase-like (Major domain)"/>
    <property type="match status" value="1"/>
</dbReference>
<dbReference type="GO" id="GO:0005737">
    <property type="term" value="C:cytoplasm"/>
    <property type="evidence" value="ECO:0007669"/>
    <property type="project" value="UniProtKB-SubCell"/>
</dbReference>
<feature type="domain" description="Aspartate/ornithine carbamoyltransferase carbamoyl-P binding" evidence="7">
    <location>
        <begin position="408"/>
        <end position="548"/>
    </location>
</feature>
<dbReference type="NCBIfam" id="TIGR00658">
    <property type="entry name" value="orni_carb_tr"/>
    <property type="match status" value="1"/>
</dbReference>
<keyword evidence="5" id="KW-0963">Cytoplasm</keyword>
<dbReference type="Proteomes" id="UP000662873">
    <property type="component" value="Chromosome"/>
</dbReference>
<dbReference type="HAMAP" id="MF_01107">
    <property type="entry name" value="ArgD_aminotrans_3"/>
    <property type="match status" value="1"/>
</dbReference>
<protein>
    <recommendedName>
        <fullName evidence="5">Acetylornithine aminotransferase</fullName>
        <shortName evidence="5">ACOAT</shortName>
        <ecNumber evidence="5">2.6.1.11</ecNumber>
    </recommendedName>
</protein>
<dbReference type="PANTHER" id="PTHR11986:SF79">
    <property type="entry name" value="ACETYLORNITHINE AMINOTRANSFERASE, MITOCHONDRIAL"/>
    <property type="match status" value="1"/>
</dbReference>
<evidence type="ECO:0000259" key="7">
    <source>
        <dbReference type="Pfam" id="PF02729"/>
    </source>
</evidence>
<feature type="modified residue" description="N6-(pyridoxal phosphate)lysine" evidence="5">
    <location>
        <position position="250"/>
    </location>
</feature>
<dbReference type="CDD" id="cd00610">
    <property type="entry name" value="OAT_like"/>
    <property type="match status" value="1"/>
</dbReference>
<dbReference type="FunFam" id="3.40.640.10:FF:000004">
    <property type="entry name" value="Acetylornithine aminotransferase"/>
    <property type="match status" value="1"/>
</dbReference>
<accession>A0A809R8I7</accession>
<dbReference type="PRINTS" id="PR00100">
    <property type="entry name" value="AOTCASE"/>
</dbReference>
<dbReference type="InterPro" id="IPR006131">
    <property type="entry name" value="Asp_carbamoyltransf_Asp/Orn-bd"/>
</dbReference>
<comment type="subunit">
    <text evidence="5">Homodimer.</text>
</comment>
<dbReference type="InterPro" id="IPR002292">
    <property type="entry name" value="Orn/put_carbamltrans"/>
</dbReference>
<sequence>MNTNVNLFELDSTYAIATYARLPLAIERGSGCEVWDTEGRRYLDFLAGIAVCCLGHAHPRFVSAINRQASTVAHVSNFLLTAPPARLAERLCRLSGMERVFFTSCGGTANETALKIAKKRGKSLGKAEILALEGGFHGRTAGALSVTYNPKYREPFGDLVPGVRFLPRGDVEALRGAFSESTAAITLEPIQGEAGVIPLSTDYLREVRALCDRHGALLILDEIQTGIGRTGTWFNFQQHGFLPDLLTLAKGLGGGMPIGACLARGEAAEVLSLGEHGTTFGGSALMCGVALEVLQTLEDERLIENAIAVGDVLRQRLLGLGDPVVEVRGSGLMLGVRLSRPIAKETVLRALDHGLIVNAPDEFTLRLVPPLIVTQEQAGEAVERLRAALEERQPVRTSPHAEPAKLHDVLAMEDLSADQAAEVLALARSLKSRSKGAPEPVRPVVGRTVALVFEKASLRTRVTFEAAIRDLGGHPVYLTRNDIDMGKREAIKDVASNLSRWCSALVARLFWHRHLLELAHYSDAPVINALTELEHPCQALADMLTIQENFGSEKVKIAYVGDGNNVARSLSKLALQLGYEFAVVGPENFWLDPAPGLLQTASLEEGLAGAKAVYTDVWISMGDEHEQEHRLKVFEAYQVDQRVMSMASSDAIFLHCLPARRGFEVVDEVIDGPQSRVVDQAENRLYAQKALLSKVLGVEA</sequence>
<dbReference type="PRINTS" id="PR00102">
    <property type="entry name" value="OTCASE"/>
</dbReference>
<comment type="subcellular location">
    <subcellularLocation>
        <location evidence="5">Cytoplasm</location>
    </subcellularLocation>
</comment>
<dbReference type="NCBIfam" id="NF002874">
    <property type="entry name" value="PRK03244.1"/>
    <property type="match status" value="1"/>
</dbReference>
<evidence type="ECO:0000256" key="5">
    <source>
        <dbReference type="HAMAP-Rule" id="MF_01107"/>
    </source>
</evidence>
<dbReference type="Pfam" id="PF02729">
    <property type="entry name" value="OTCace_N"/>
    <property type="match status" value="1"/>
</dbReference>
<feature type="binding site" evidence="5">
    <location>
        <position position="279"/>
    </location>
    <ligand>
        <name>pyridoxal 5'-phosphate</name>
        <dbReference type="ChEBI" id="CHEBI:597326"/>
    </ligand>
</feature>
<feature type="binding site" evidence="5">
    <location>
        <position position="139"/>
    </location>
    <ligand>
        <name>N(2)-acetyl-L-ornithine</name>
        <dbReference type="ChEBI" id="CHEBI:57805"/>
    </ligand>
</feature>
<dbReference type="InterPro" id="IPR015424">
    <property type="entry name" value="PyrdxlP-dep_Trfase"/>
</dbReference>
<comment type="miscellaneous">
    <text evidence="5">May also have succinyldiaminopimelate aminotransferase activity, thus carrying out the corresponding step in lysine biosynthesis.</text>
</comment>
<dbReference type="InterPro" id="IPR015421">
    <property type="entry name" value="PyrdxlP-dep_Trfase_major"/>
</dbReference>
<comment type="pathway">
    <text evidence="5">Amino-acid biosynthesis; L-arginine biosynthesis; N(2)-acetyl-L-ornithine from L-glutamate: step 4/4.</text>
</comment>
<comment type="caution">
    <text evidence="5">Lacks conserved residue(s) required for the propagation of feature annotation.</text>
</comment>
<evidence type="ECO:0000313" key="8">
    <source>
        <dbReference type="EMBL" id="BBO22968.1"/>
    </source>
</evidence>
<comment type="catalytic activity">
    <reaction evidence="5">
        <text>N(2)-acetyl-L-ornithine + 2-oxoglutarate = N-acetyl-L-glutamate 5-semialdehyde + L-glutamate</text>
        <dbReference type="Rhea" id="RHEA:18049"/>
        <dbReference type="ChEBI" id="CHEBI:16810"/>
        <dbReference type="ChEBI" id="CHEBI:29123"/>
        <dbReference type="ChEBI" id="CHEBI:29985"/>
        <dbReference type="ChEBI" id="CHEBI:57805"/>
        <dbReference type="EC" id="2.6.1.11"/>
    </reaction>
</comment>